<dbReference type="RefSeq" id="XP_001218578.1">
    <property type="nucleotide sequence ID" value="XM_001218577.1"/>
</dbReference>
<dbReference type="GeneID" id="4354567"/>
<evidence type="ECO:0000313" key="2">
    <source>
        <dbReference type="Proteomes" id="UP000007963"/>
    </source>
</evidence>
<sequence length="375" mass="41754">MEKRTAVFGISEEDLNSILEQLFIRRPPYPIELSVPESPARATLNIDEAPTVDFFEDKSASELQVNVYDGIFTSTDAEDVSIDPIINGLVLPFLIEYLSKDRVKYNIDIPPTALANAQKLGLGVPQVTVRNHQALAFSTSGKKAPDMAAPPGSWPAGVFVGADLSVLTAAANLAASQIEKEKNFGFGNIISGEMHARFGPISDVKVIEEGSTNLMSATTRGEQLFLNFRYMDHLNIERLMLGIPSWLNNIFHLVGRLEAELYTRISKLVVVLIRAWEFPFVSLASTSPSDYDMFYLQLQPSNFRAIHVLFLTFSPIILYLNIKALVHPELSDRRSSIESYSPEEDIYRCGYKTLGKLELSMTLRAGVHEFSDLSD</sequence>
<dbReference type="VEuPathDB" id="FungiDB:ATEG_10230"/>
<dbReference type="HOGENOM" id="CLU_737661_0_0_1"/>
<protein>
    <submittedName>
        <fullName evidence="1">Uncharacterized protein</fullName>
    </submittedName>
</protein>
<accession>Q0C7V4</accession>
<dbReference type="AlphaFoldDB" id="Q0C7V4"/>
<reference evidence="2" key="1">
    <citation type="submission" date="2005-09" db="EMBL/GenBank/DDBJ databases">
        <title>Annotation of the Aspergillus terreus NIH2624 genome.</title>
        <authorList>
            <person name="Birren B.W."/>
            <person name="Lander E.S."/>
            <person name="Galagan J.E."/>
            <person name="Nusbaum C."/>
            <person name="Devon K."/>
            <person name="Henn M."/>
            <person name="Ma L.-J."/>
            <person name="Jaffe D.B."/>
            <person name="Butler J."/>
            <person name="Alvarez P."/>
            <person name="Gnerre S."/>
            <person name="Grabherr M."/>
            <person name="Kleber M."/>
            <person name="Mauceli E.W."/>
            <person name="Brockman W."/>
            <person name="Rounsley S."/>
            <person name="Young S.K."/>
            <person name="LaButti K."/>
            <person name="Pushparaj V."/>
            <person name="DeCaprio D."/>
            <person name="Crawford M."/>
            <person name="Koehrsen M."/>
            <person name="Engels R."/>
            <person name="Montgomery P."/>
            <person name="Pearson M."/>
            <person name="Howarth C."/>
            <person name="Larson L."/>
            <person name="Luoma S."/>
            <person name="White J."/>
            <person name="Alvarado L."/>
            <person name="Kodira C.D."/>
            <person name="Zeng Q."/>
            <person name="Oleary S."/>
            <person name="Yandava C."/>
            <person name="Denning D.W."/>
            <person name="Nierman W.C."/>
            <person name="Milne T."/>
            <person name="Madden K."/>
        </authorList>
    </citation>
    <scope>NUCLEOTIDE SEQUENCE [LARGE SCALE GENOMIC DNA]</scope>
    <source>
        <strain evidence="2">NIH 2624 / FGSC A1156</strain>
    </source>
</reference>
<dbReference type="Proteomes" id="UP000007963">
    <property type="component" value="Unassembled WGS sequence"/>
</dbReference>
<gene>
    <name evidence="1" type="ORF">ATEG_10230</name>
</gene>
<organism evidence="1 2">
    <name type="scientific">Aspergillus terreus (strain NIH 2624 / FGSC A1156)</name>
    <dbReference type="NCBI Taxonomy" id="341663"/>
    <lineage>
        <taxon>Eukaryota</taxon>
        <taxon>Fungi</taxon>
        <taxon>Dikarya</taxon>
        <taxon>Ascomycota</taxon>
        <taxon>Pezizomycotina</taxon>
        <taxon>Eurotiomycetes</taxon>
        <taxon>Eurotiomycetidae</taxon>
        <taxon>Eurotiales</taxon>
        <taxon>Aspergillaceae</taxon>
        <taxon>Aspergillus</taxon>
        <taxon>Aspergillus subgen. Circumdati</taxon>
    </lineage>
</organism>
<dbReference type="OrthoDB" id="4503447at2759"/>
<name>Q0C7V4_ASPTN</name>
<proteinExistence type="predicted"/>
<dbReference type="EMBL" id="CH476610">
    <property type="protein sequence ID" value="EAU29227.1"/>
    <property type="molecule type" value="Genomic_DNA"/>
</dbReference>
<evidence type="ECO:0000313" key="1">
    <source>
        <dbReference type="EMBL" id="EAU29227.1"/>
    </source>
</evidence>